<accession>A0A6N7KSJ9</accession>
<evidence type="ECO:0000259" key="5">
    <source>
        <dbReference type="Pfam" id="PF00891"/>
    </source>
</evidence>
<dbReference type="Gene3D" id="1.10.10.10">
    <property type="entry name" value="Winged helix-like DNA-binding domain superfamily/Winged helix DNA-binding domain"/>
    <property type="match status" value="1"/>
</dbReference>
<sequence>MRKASMTEAKHKQRLFELAFGHMAMQTVSTAARLGVADTLGDGELTGTEIAAALGTDAAVTTQLCSALTALGVLTQAESGHFRLTEVGALLRTDRADSLNSFTRMFTDPAIQAAWRELDTAVRTGGSTFGTVFGKSFFEYVGGDPELSKNFPATLRQSAVQTAEALPHHYDFGAFGTVADVAGGNGAVLAAVLAAHPGLRGILYDTAAAVGMSEGTLAAAGVADRCTVVSGDLATEVPAGADLYLIKNVVHYADDERAVTILGNIRRAMPPHGRLLIVDPVMPDTVDGSLPDTMYLSDLHMHLIGAARGRTRAQFEGLCARAGFTVTRFALLPAPMAFSMIEAVPGGGEH</sequence>
<feature type="active site" description="Proton acceptor" evidence="4">
    <location>
        <position position="251"/>
    </location>
</feature>
<dbReference type="AlphaFoldDB" id="A0A6N7KSJ9"/>
<evidence type="ECO:0000256" key="4">
    <source>
        <dbReference type="PIRSR" id="PIRSR005739-1"/>
    </source>
</evidence>
<dbReference type="InterPro" id="IPR036388">
    <property type="entry name" value="WH-like_DNA-bd_sf"/>
</dbReference>
<dbReference type="GO" id="GO:0008171">
    <property type="term" value="F:O-methyltransferase activity"/>
    <property type="evidence" value="ECO:0007669"/>
    <property type="project" value="InterPro"/>
</dbReference>
<dbReference type="Pfam" id="PF00891">
    <property type="entry name" value="Methyltransf_2"/>
    <property type="match status" value="1"/>
</dbReference>
<dbReference type="PANTHER" id="PTHR43712">
    <property type="entry name" value="PUTATIVE (AFU_ORTHOLOGUE AFUA_4G14580)-RELATED"/>
    <property type="match status" value="1"/>
</dbReference>
<dbReference type="Gene3D" id="3.40.50.150">
    <property type="entry name" value="Vaccinia Virus protein VP39"/>
    <property type="match status" value="1"/>
</dbReference>
<keyword evidence="1 7" id="KW-0489">Methyltransferase</keyword>
<dbReference type="InterPro" id="IPR012967">
    <property type="entry name" value="COMT_dimerisation"/>
</dbReference>
<dbReference type="Pfam" id="PF08100">
    <property type="entry name" value="Dimerisation"/>
    <property type="match status" value="1"/>
</dbReference>
<dbReference type="InterPro" id="IPR029063">
    <property type="entry name" value="SAM-dependent_MTases_sf"/>
</dbReference>
<dbReference type="InterPro" id="IPR016461">
    <property type="entry name" value="COMT-like"/>
</dbReference>
<dbReference type="SUPFAM" id="SSF46785">
    <property type="entry name" value="Winged helix' DNA-binding domain"/>
    <property type="match status" value="1"/>
</dbReference>
<evidence type="ECO:0000313" key="8">
    <source>
        <dbReference type="Proteomes" id="UP000450000"/>
    </source>
</evidence>
<dbReference type="Proteomes" id="UP000450000">
    <property type="component" value="Unassembled WGS sequence"/>
</dbReference>
<dbReference type="PIRSF" id="PIRSF005739">
    <property type="entry name" value="O-mtase"/>
    <property type="match status" value="1"/>
</dbReference>
<keyword evidence="8" id="KW-1185">Reference proteome</keyword>
<comment type="caution">
    <text evidence="7">The sequence shown here is derived from an EMBL/GenBank/DDBJ whole genome shotgun (WGS) entry which is preliminary data.</text>
</comment>
<dbReference type="OrthoDB" id="4145676at2"/>
<evidence type="ECO:0000256" key="2">
    <source>
        <dbReference type="ARBA" id="ARBA00022679"/>
    </source>
</evidence>
<organism evidence="7 8">
    <name type="scientific">Streptomyces kaniharaensis</name>
    <dbReference type="NCBI Taxonomy" id="212423"/>
    <lineage>
        <taxon>Bacteria</taxon>
        <taxon>Bacillati</taxon>
        <taxon>Actinomycetota</taxon>
        <taxon>Actinomycetes</taxon>
        <taxon>Kitasatosporales</taxon>
        <taxon>Streptomycetaceae</taxon>
        <taxon>Streptomyces</taxon>
    </lineage>
</organism>
<reference evidence="7 8" key="1">
    <citation type="submission" date="2019-09" db="EMBL/GenBank/DDBJ databases">
        <title>Genome Sequences of Streptomyces kaniharaensis ATCC 21070.</title>
        <authorList>
            <person name="Zhu W."/>
            <person name="De Crecy-Lagard V."/>
            <person name="Richards N.G."/>
        </authorList>
    </citation>
    <scope>NUCLEOTIDE SEQUENCE [LARGE SCALE GENOMIC DNA]</scope>
    <source>
        <strain evidence="7 8">SF-557</strain>
    </source>
</reference>
<proteinExistence type="predicted"/>
<evidence type="ECO:0000256" key="3">
    <source>
        <dbReference type="ARBA" id="ARBA00022691"/>
    </source>
</evidence>
<dbReference type="PROSITE" id="PS51683">
    <property type="entry name" value="SAM_OMT_II"/>
    <property type="match status" value="1"/>
</dbReference>
<keyword evidence="3" id="KW-0949">S-adenosyl-L-methionine</keyword>
<keyword evidence="2 7" id="KW-0808">Transferase</keyword>
<dbReference type="EMBL" id="WBOF01000001">
    <property type="protein sequence ID" value="MQS13785.1"/>
    <property type="molecule type" value="Genomic_DNA"/>
</dbReference>
<dbReference type="GO" id="GO:0046983">
    <property type="term" value="F:protein dimerization activity"/>
    <property type="evidence" value="ECO:0007669"/>
    <property type="project" value="InterPro"/>
</dbReference>
<feature type="domain" description="O-methyltransferase C-terminal" evidence="5">
    <location>
        <begin position="115"/>
        <end position="324"/>
    </location>
</feature>
<dbReference type="PANTHER" id="PTHR43712:SF2">
    <property type="entry name" value="O-METHYLTRANSFERASE CICE"/>
    <property type="match status" value="1"/>
</dbReference>
<name>A0A6N7KSJ9_9ACTN</name>
<dbReference type="SUPFAM" id="SSF53335">
    <property type="entry name" value="S-adenosyl-L-methionine-dependent methyltransferases"/>
    <property type="match status" value="1"/>
</dbReference>
<evidence type="ECO:0000259" key="6">
    <source>
        <dbReference type="Pfam" id="PF08100"/>
    </source>
</evidence>
<gene>
    <name evidence="7" type="ORF">F7Q99_16285</name>
</gene>
<evidence type="ECO:0000313" key="7">
    <source>
        <dbReference type="EMBL" id="MQS13785.1"/>
    </source>
</evidence>
<dbReference type="InterPro" id="IPR001077">
    <property type="entry name" value="COMT_C"/>
</dbReference>
<dbReference type="GO" id="GO:0032259">
    <property type="term" value="P:methylation"/>
    <property type="evidence" value="ECO:0007669"/>
    <property type="project" value="UniProtKB-KW"/>
</dbReference>
<evidence type="ECO:0000256" key="1">
    <source>
        <dbReference type="ARBA" id="ARBA00022603"/>
    </source>
</evidence>
<dbReference type="InterPro" id="IPR036390">
    <property type="entry name" value="WH_DNA-bd_sf"/>
</dbReference>
<feature type="domain" description="O-methyltransferase dimerisation" evidence="6">
    <location>
        <begin position="16"/>
        <end position="92"/>
    </location>
</feature>
<protein>
    <submittedName>
        <fullName evidence="7">Methyltransferase</fullName>
    </submittedName>
</protein>